<gene>
    <name evidence="2" type="ORF">COCON_G00225570</name>
</gene>
<dbReference type="AlphaFoldDB" id="A0A9Q1HLF3"/>
<evidence type="ECO:0000256" key="1">
    <source>
        <dbReference type="SAM" id="Phobius"/>
    </source>
</evidence>
<comment type="caution">
    <text evidence="2">The sequence shown here is derived from an EMBL/GenBank/DDBJ whole genome shotgun (WGS) entry which is preliminary data.</text>
</comment>
<feature type="transmembrane region" description="Helical" evidence="1">
    <location>
        <begin position="97"/>
        <end position="119"/>
    </location>
</feature>
<name>A0A9Q1HLF3_CONCO</name>
<dbReference type="Proteomes" id="UP001152803">
    <property type="component" value="Unassembled WGS sequence"/>
</dbReference>
<keyword evidence="1" id="KW-0472">Membrane</keyword>
<accession>A0A9Q1HLF3</accession>
<reference evidence="2" key="1">
    <citation type="journal article" date="2023" name="Science">
        <title>Genome structures resolve the early diversification of teleost fishes.</title>
        <authorList>
            <person name="Parey E."/>
            <person name="Louis A."/>
            <person name="Montfort J."/>
            <person name="Bouchez O."/>
            <person name="Roques C."/>
            <person name="Iampietro C."/>
            <person name="Lluch J."/>
            <person name="Castinel A."/>
            <person name="Donnadieu C."/>
            <person name="Desvignes T."/>
            <person name="Floi Bucao C."/>
            <person name="Jouanno E."/>
            <person name="Wen M."/>
            <person name="Mejri S."/>
            <person name="Dirks R."/>
            <person name="Jansen H."/>
            <person name="Henkel C."/>
            <person name="Chen W.J."/>
            <person name="Zahm M."/>
            <person name="Cabau C."/>
            <person name="Klopp C."/>
            <person name="Thompson A.W."/>
            <person name="Robinson-Rechavi M."/>
            <person name="Braasch I."/>
            <person name="Lecointre G."/>
            <person name="Bobe J."/>
            <person name="Postlethwait J.H."/>
            <person name="Berthelot C."/>
            <person name="Roest Crollius H."/>
            <person name="Guiguen Y."/>
        </authorList>
    </citation>
    <scope>NUCLEOTIDE SEQUENCE</scope>
    <source>
        <strain evidence="2">Concon-B</strain>
    </source>
</reference>
<protein>
    <submittedName>
        <fullName evidence="2">Uncharacterized protein</fullName>
    </submittedName>
</protein>
<evidence type="ECO:0000313" key="3">
    <source>
        <dbReference type="Proteomes" id="UP001152803"/>
    </source>
</evidence>
<organism evidence="2 3">
    <name type="scientific">Conger conger</name>
    <name type="common">Conger eel</name>
    <name type="synonym">Muraena conger</name>
    <dbReference type="NCBI Taxonomy" id="82655"/>
    <lineage>
        <taxon>Eukaryota</taxon>
        <taxon>Metazoa</taxon>
        <taxon>Chordata</taxon>
        <taxon>Craniata</taxon>
        <taxon>Vertebrata</taxon>
        <taxon>Euteleostomi</taxon>
        <taxon>Actinopterygii</taxon>
        <taxon>Neopterygii</taxon>
        <taxon>Teleostei</taxon>
        <taxon>Anguilliformes</taxon>
        <taxon>Congridae</taxon>
        <taxon>Conger</taxon>
    </lineage>
</organism>
<keyword evidence="1" id="KW-1133">Transmembrane helix</keyword>
<dbReference type="EMBL" id="JAFJMO010000018">
    <property type="protein sequence ID" value="KAJ8250635.1"/>
    <property type="molecule type" value="Genomic_DNA"/>
</dbReference>
<feature type="transmembrane region" description="Helical" evidence="1">
    <location>
        <begin position="68"/>
        <end position="91"/>
    </location>
</feature>
<sequence length="172" mass="19451">MLSNPPPLSPNPRVLTFSKPLTHQHVADMGHVRRAPPPHPQAPSNGRDLSLHLFSCNKMYSASKYLPVFFFFSLLLLIHFSRTSFFLPFLISCNLKILNYALFWMCFDIFISLFCPGMVGMVTRTPPSLPTIIHYQSVSDDGRIRCTGQSVDMVSGFDWACSFHSCTAPPFY</sequence>
<evidence type="ECO:0000313" key="2">
    <source>
        <dbReference type="EMBL" id="KAJ8250635.1"/>
    </source>
</evidence>
<proteinExistence type="predicted"/>
<keyword evidence="1" id="KW-0812">Transmembrane</keyword>
<keyword evidence="3" id="KW-1185">Reference proteome</keyword>